<dbReference type="EMBL" id="CAWUHD010000020">
    <property type="protein sequence ID" value="CAK7216464.1"/>
    <property type="molecule type" value="Genomic_DNA"/>
</dbReference>
<evidence type="ECO:0000313" key="3">
    <source>
        <dbReference type="Proteomes" id="UP001642482"/>
    </source>
</evidence>
<organism evidence="2 3">
    <name type="scientific">Sporothrix eucalyptigena</name>
    <dbReference type="NCBI Taxonomy" id="1812306"/>
    <lineage>
        <taxon>Eukaryota</taxon>
        <taxon>Fungi</taxon>
        <taxon>Dikarya</taxon>
        <taxon>Ascomycota</taxon>
        <taxon>Pezizomycotina</taxon>
        <taxon>Sordariomycetes</taxon>
        <taxon>Sordariomycetidae</taxon>
        <taxon>Ophiostomatales</taxon>
        <taxon>Ophiostomataceae</taxon>
        <taxon>Sporothrix</taxon>
    </lineage>
</organism>
<feature type="region of interest" description="Disordered" evidence="1">
    <location>
        <begin position="106"/>
        <end position="127"/>
    </location>
</feature>
<accession>A0ABP0BB71</accession>
<name>A0ABP0BB71_9PEZI</name>
<protein>
    <submittedName>
        <fullName evidence="2">Uncharacterized protein</fullName>
    </submittedName>
</protein>
<evidence type="ECO:0000313" key="2">
    <source>
        <dbReference type="EMBL" id="CAK7216464.1"/>
    </source>
</evidence>
<feature type="compositionally biased region" description="Basic residues" evidence="1">
    <location>
        <begin position="106"/>
        <end position="116"/>
    </location>
</feature>
<proteinExistence type="predicted"/>
<feature type="compositionally biased region" description="Basic and acidic residues" evidence="1">
    <location>
        <begin position="117"/>
        <end position="127"/>
    </location>
</feature>
<feature type="compositionally biased region" description="Low complexity" evidence="1">
    <location>
        <begin position="1"/>
        <end position="11"/>
    </location>
</feature>
<sequence length="127" mass="14329">MSANRAAGKAAPRPPAQDVNFEEWNEEQLEAALQRLKEAHLKLRSLRSTIPRMIQPLTLEPAPPPEILQAKAQASLLGAMQEVKGFKETVSNDEFRKVIDHATVSRRRNGKNIKPWKARDDPDWANV</sequence>
<dbReference type="Proteomes" id="UP001642482">
    <property type="component" value="Unassembled WGS sequence"/>
</dbReference>
<reference evidence="2 3" key="1">
    <citation type="submission" date="2024-01" db="EMBL/GenBank/DDBJ databases">
        <authorList>
            <person name="Allen C."/>
            <person name="Tagirdzhanova G."/>
        </authorList>
    </citation>
    <scope>NUCLEOTIDE SEQUENCE [LARGE SCALE GENOMIC DNA]</scope>
</reference>
<evidence type="ECO:0000256" key="1">
    <source>
        <dbReference type="SAM" id="MobiDB-lite"/>
    </source>
</evidence>
<comment type="caution">
    <text evidence="2">The sequence shown here is derived from an EMBL/GenBank/DDBJ whole genome shotgun (WGS) entry which is preliminary data.</text>
</comment>
<feature type="region of interest" description="Disordered" evidence="1">
    <location>
        <begin position="1"/>
        <end position="21"/>
    </location>
</feature>
<gene>
    <name evidence="2" type="ORF">SEUCBS140593_002878</name>
</gene>
<keyword evidence="3" id="KW-1185">Reference proteome</keyword>